<organism evidence="4 5">
    <name type="scientific">Berkelbacteria bacterium GW2011_GWE1_39_12</name>
    <dbReference type="NCBI Taxonomy" id="1618337"/>
    <lineage>
        <taxon>Bacteria</taxon>
        <taxon>Candidatus Berkelbacteria</taxon>
    </lineage>
</organism>
<proteinExistence type="inferred from homology"/>
<dbReference type="PROSITE" id="PS50801">
    <property type="entry name" value="STAS"/>
    <property type="match status" value="1"/>
</dbReference>
<dbReference type="NCBIfam" id="TIGR00377">
    <property type="entry name" value="ant_ant_sig"/>
    <property type="match status" value="1"/>
</dbReference>
<dbReference type="InterPro" id="IPR003658">
    <property type="entry name" value="Anti-sigma_ant"/>
</dbReference>
<dbReference type="GO" id="GO:0043856">
    <property type="term" value="F:anti-sigma factor antagonist activity"/>
    <property type="evidence" value="ECO:0007669"/>
    <property type="project" value="InterPro"/>
</dbReference>
<dbReference type="KEGG" id="bbgw:UT28_C0001G0207"/>
<dbReference type="EMBL" id="CP011213">
    <property type="protein sequence ID" value="AKM82018.1"/>
    <property type="molecule type" value="Genomic_DNA"/>
</dbReference>
<feature type="domain" description="STAS" evidence="3">
    <location>
        <begin position="10"/>
        <end position="111"/>
    </location>
</feature>
<reference evidence="4 5" key="1">
    <citation type="journal article" date="2015" name="Nature">
        <title>rRNA introns, odd ribosomes, and small enigmatic genomes across a large radiation of phyla.</title>
        <authorList>
            <person name="Brown C.T."/>
            <person name="Hug L.A."/>
            <person name="Thomas B.C."/>
            <person name="Sharon I."/>
            <person name="Castelle C.J."/>
            <person name="Singh A."/>
            <person name="Wilkins M.J."/>
            <person name="Williams K.H."/>
            <person name="Banfield J.F."/>
        </authorList>
    </citation>
    <scope>NUCLEOTIDE SEQUENCE [LARGE SCALE GENOMIC DNA]</scope>
</reference>
<evidence type="ECO:0000313" key="4">
    <source>
        <dbReference type="EMBL" id="AKM82018.1"/>
    </source>
</evidence>
<evidence type="ECO:0000313" key="5">
    <source>
        <dbReference type="Proteomes" id="UP000035648"/>
    </source>
</evidence>
<dbReference type="AlphaFoldDB" id="A0A0G4B3M4"/>
<evidence type="ECO:0000256" key="1">
    <source>
        <dbReference type="ARBA" id="ARBA00009013"/>
    </source>
</evidence>
<name>A0A0G4B3M4_9BACT</name>
<dbReference type="PANTHER" id="PTHR33495:SF2">
    <property type="entry name" value="ANTI-SIGMA FACTOR ANTAGONIST TM_1081-RELATED"/>
    <property type="match status" value="1"/>
</dbReference>
<protein>
    <recommendedName>
        <fullName evidence="2">Anti-sigma factor antagonist</fullName>
    </recommendedName>
</protein>
<dbReference type="CDD" id="cd07043">
    <property type="entry name" value="STAS_anti-anti-sigma_factors"/>
    <property type="match status" value="1"/>
</dbReference>
<evidence type="ECO:0000259" key="3">
    <source>
        <dbReference type="PROSITE" id="PS50801"/>
    </source>
</evidence>
<evidence type="ECO:0000256" key="2">
    <source>
        <dbReference type="RuleBase" id="RU003749"/>
    </source>
</evidence>
<dbReference type="Gene3D" id="3.30.750.24">
    <property type="entry name" value="STAS domain"/>
    <property type="match status" value="1"/>
</dbReference>
<dbReference type="Proteomes" id="UP000035648">
    <property type="component" value="Chromosome"/>
</dbReference>
<dbReference type="Pfam" id="PF01740">
    <property type="entry name" value="STAS"/>
    <property type="match status" value="1"/>
</dbReference>
<dbReference type="PANTHER" id="PTHR33495">
    <property type="entry name" value="ANTI-SIGMA FACTOR ANTAGONIST TM_1081-RELATED-RELATED"/>
    <property type="match status" value="1"/>
</dbReference>
<sequence>MKLGTRTIGEGICVIDVSGEIDVYTSPRLKQQINGCFNNRQYRIVVNLTEAEYLDASALGILISGLKGCREQNGTLLLICPKPRVLKIFEITGLNKIFEIFLTTEEALEKIGATEQASPAPA</sequence>
<gene>
    <name evidence="4" type="ORF">UT28_C0001G0207</name>
</gene>
<comment type="similarity">
    <text evidence="1 2">Belongs to the anti-sigma-factor antagonist family.</text>
</comment>
<dbReference type="SUPFAM" id="SSF52091">
    <property type="entry name" value="SpoIIaa-like"/>
    <property type="match status" value="1"/>
</dbReference>
<dbReference type="STRING" id="1618337.UT28_C0001G0207"/>
<dbReference type="InterPro" id="IPR002645">
    <property type="entry name" value="STAS_dom"/>
</dbReference>
<dbReference type="InterPro" id="IPR036513">
    <property type="entry name" value="STAS_dom_sf"/>
</dbReference>
<accession>A0A0G4B3M4</accession>